<dbReference type="OrthoDB" id="10250354at2759"/>
<dbReference type="AlphaFoldDB" id="A0A8T2SUS2"/>
<dbReference type="Pfam" id="PF00226">
    <property type="entry name" value="DnaJ"/>
    <property type="match status" value="1"/>
</dbReference>
<name>A0A8T2SUS2_CERRI</name>
<feature type="region of interest" description="Disordered" evidence="1">
    <location>
        <begin position="370"/>
        <end position="392"/>
    </location>
</feature>
<evidence type="ECO:0000256" key="1">
    <source>
        <dbReference type="SAM" id="MobiDB-lite"/>
    </source>
</evidence>
<feature type="compositionally biased region" description="Basic and acidic residues" evidence="1">
    <location>
        <begin position="523"/>
        <end position="552"/>
    </location>
</feature>
<dbReference type="SUPFAM" id="SSF46565">
    <property type="entry name" value="Chaperone J-domain"/>
    <property type="match status" value="1"/>
</dbReference>
<feature type="region of interest" description="Disordered" evidence="1">
    <location>
        <begin position="435"/>
        <end position="482"/>
    </location>
</feature>
<feature type="region of interest" description="Disordered" evidence="1">
    <location>
        <begin position="522"/>
        <end position="552"/>
    </location>
</feature>
<dbReference type="Gene3D" id="1.10.287.110">
    <property type="entry name" value="DnaJ domain"/>
    <property type="match status" value="1"/>
</dbReference>
<feature type="compositionally biased region" description="Polar residues" evidence="1">
    <location>
        <begin position="371"/>
        <end position="380"/>
    </location>
</feature>
<dbReference type="InterPro" id="IPR036869">
    <property type="entry name" value="J_dom_sf"/>
</dbReference>
<organism evidence="3 4">
    <name type="scientific">Ceratopteris richardii</name>
    <name type="common">Triangle waterfern</name>
    <dbReference type="NCBI Taxonomy" id="49495"/>
    <lineage>
        <taxon>Eukaryota</taxon>
        <taxon>Viridiplantae</taxon>
        <taxon>Streptophyta</taxon>
        <taxon>Embryophyta</taxon>
        <taxon>Tracheophyta</taxon>
        <taxon>Polypodiopsida</taxon>
        <taxon>Polypodiidae</taxon>
        <taxon>Polypodiales</taxon>
        <taxon>Pteridineae</taxon>
        <taxon>Pteridaceae</taxon>
        <taxon>Parkerioideae</taxon>
        <taxon>Ceratopteris</taxon>
    </lineage>
</organism>
<dbReference type="OMA" id="CERAGHK"/>
<comment type="caution">
    <text evidence="3">The sequence shown here is derived from an EMBL/GenBank/DDBJ whole genome shotgun (WGS) entry which is preliminary data.</text>
</comment>
<dbReference type="SMART" id="SM00271">
    <property type="entry name" value="DnaJ"/>
    <property type="match status" value="1"/>
</dbReference>
<feature type="region of interest" description="Disordered" evidence="1">
    <location>
        <begin position="303"/>
        <end position="328"/>
    </location>
</feature>
<accession>A0A8T2SUS2</accession>
<dbReference type="EMBL" id="CM035423">
    <property type="protein sequence ID" value="KAH7366510.1"/>
    <property type="molecule type" value="Genomic_DNA"/>
</dbReference>
<dbReference type="InterPro" id="IPR018253">
    <property type="entry name" value="DnaJ_domain_CS"/>
</dbReference>
<dbReference type="PANTHER" id="PTHR44137">
    <property type="entry name" value="BNAC03G44070D PROTEIN"/>
    <property type="match status" value="1"/>
</dbReference>
<protein>
    <recommendedName>
        <fullName evidence="2">J domain-containing protein</fullName>
    </recommendedName>
</protein>
<feature type="domain" description="J" evidence="2">
    <location>
        <begin position="90"/>
        <end position="154"/>
    </location>
</feature>
<proteinExistence type="predicted"/>
<evidence type="ECO:0000259" key="2">
    <source>
        <dbReference type="PROSITE" id="PS50076"/>
    </source>
</evidence>
<dbReference type="PRINTS" id="PR00625">
    <property type="entry name" value="JDOMAIN"/>
</dbReference>
<feature type="compositionally biased region" description="Polar residues" evidence="1">
    <location>
        <begin position="456"/>
        <end position="469"/>
    </location>
</feature>
<dbReference type="InterPro" id="IPR001623">
    <property type="entry name" value="DnaJ_domain"/>
</dbReference>
<reference evidence="3" key="1">
    <citation type="submission" date="2021-08" db="EMBL/GenBank/DDBJ databases">
        <title>WGS assembly of Ceratopteris richardii.</title>
        <authorList>
            <person name="Marchant D.B."/>
            <person name="Chen G."/>
            <person name="Jenkins J."/>
            <person name="Shu S."/>
            <person name="Leebens-Mack J."/>
            <person name="Grimwood J."/>
            <person name="Schmutz J."/>
            <person name="Soltis P."/>
            <person name="Soltis D."/>
            <person name="Chen Z.-H."/>
        </authorList>
    </citation>
    <scope>NUCLEOTIDE SEQUENCE</scope>
    <source>
        <strain evidence="3">Whitten #5841</strain>
        <tissue evidence="3">Leaf</tissue>
    </source>
</reference>
<dbReference type="PROSITE" id="PS50076">
    <property type="entry name" value="DNAJ_2"/>
    <property type="match status" value="1"/>
</dbReference>
<evidence type="ECO:0000313" key="4">
    <source>
        <dbReference type="Proteomes" id="UP000825935"/>
    </source>
</evidence>
<dbReference type="PROSITE" id="PS00636">
    <property type="entry name" value="DNAJ_1"/>
    <property type="match status" value="1"/>
</dbReference>
<evidence type="ECO:0000313" key="3">
    <source>
        <dbReference type="EMBL" id="KAH7366510.1"/>
    </source>
</evidence>
<dbReference type="CDD" id="cd06257">
    <property type="entry name" value="DnaJ"/>
    <property type="match status" value="1"/>
</dbReference>
<sequence length="552" mass="62772">MKVGGQTMGKVVQSGRLDDDGSRWAVERASERVERGDNEGALWLLQRAQRLHPASRDIEELQAVAQVCLAASRNPDCPCGATSRGFASPNWYRVLMVNETADLIAIKRKYRQLALLLHPDKNKHRRAEEAFKLVLEAYAILSDHKKREAFDALLRENGCRKCSCTAAQKWFVANKWDYKRGSRGGLSKESMKRKNQSIADFSEFSFPFDFRKADWSIKHEKFGLFRERAQEKVDSLAYVLKERRARWNEESEAIGRERYRRGDDYHQRDESWRNFHTNNLNHQQHTRETKVFSRESVGKQKSALASGIHGRQSSNAHELSRARDNSCDSANDAAEQLCQKNGKGATSGGNETPRVLEKLEGLLGMLKEELTTNNGGSQCPKSKFGEDTVTPDDDRFYTRTSEAEKGSSALSAKGRVKLEEELAVIDDFLARLTDVDEEESGSRVSETNFPLDDEINQNVRQRKQPSSFPNGGRMPNGLTTESSQEEILHTCDFKLSSLSRGKKGSKTETDCRHTSTVETAYNDDEKTMQRQKKKSDQLLRTLERLREEPTYT</sequence>
<dbReference type="PANTHER" id="PTHR44137:SF13">
    <property type="entry name" value="CHAPERONE DNAJ-DOMAIN SUPERFAMILY PROTEIN"/>
    <property type="match status" value="1"/>
</dbReference>
<dbReference type="Proteomes" id="UP000825935">
    <property type="component" value="Chromosome 18"/>
</dbReference>
<keyword evidence="4" id="KW-1185">Reference proteome</keyword>
<gene>
    <name evidence="3" type="ORF">KP509_18G081900</name>
</gene>